<feature type="transmembrane region" description="Helical" evidence="8">
    <location>
        <begin position="191"/>
        <end position="210"/>
    </location>
</feature>
<dbReference type="EMBL" id="BAAAPL010000002">
    <property type="protein sequence ID" value="GAA1701674.1"/>
    <property type="molecule type" value="Genomic_DNA"/>
</dbReference>
<sequence length="450" mass="46144">MTDETTPAPWRSLALLMALAALAGVGVGILGGAFRWSIEQVNAARVALFGVAAEHPEWGWLLAIAFTAAGATIAALLVKWVPAAAGSGIQYVEAVERGQRPPSAIWVMVAKFVGGVFSIGSGLVLGREGPTVHIGAVLGAETARRAKRPLEDVRTLHSALSGAGLAVAFNSPVGGSLFVVEEVARSVKPRIVLPTLAGVAVATATAWLIVGNKPIFEVSSVPAPDLLLVGLFAVFGLLTGALGALYNRMILASLTLARRARRVPPVAQAAIIGGVVGALLYVDPLGAGGGDPISQGLLSGQALVPLVLVTTLVIRFLAGPISYAAGTPGGLFAPLLAIGALWGALCASIMKLVIPDVPGATLVVFVLVGMSSMFAATIRAPLTGIVVVVEMTAVATVLAPMLAASVCAIVVAAALRTRPIYEDLRERMLHPPAVQPWTFGLDTFSRGERG</sequence>
<feature type="transmembrane region" description="Helical" evidence="8">
    <location>
        <begin position="360"/>
        <end position="378"/>
    </location>
</feature>
<keyword evidence="7" id="KW-0868">Chloride</keyword>
<feature type="transmembrane region" description="Helical" evidence="8">
    <location>
        <begin position="159"/>
        <end position="179"/>
    </location>
</feature>
<evidence type="ECO:0000256" key="1">
    <source>
        <dbReference type="ARBA" id="ARBA00004141"/>
    </source>
</evidence>
<comment type="subcellular location">
    <subcellularLocation>
        <location evidence="1">Membrane</location>
        <topology evidence="1">Multi-pass membrane protein</topology>
    </subcellularLocation>
</comment>
<evidence type="ECO:0000256" key="3">
    <source>
        <dbReference type="ARBA" id="ARBA00022692"/>
    </source>
</evidence>
<feature type="transmembrane region" description="Helical" evidence="8">
    <location>
        <begin position="302"/>
        <end position="318"/>
    </location>
</feature>
<dbReference type="Gene3D" id="1.10.3080.10">
    <property type="entry name" value="Clc chloride channel"/>
    <property type="match status" value="1"/>
</dbReference>
<dbReference type="PANTHER" id="PTHR45711:SF6">
    <property type="entry name" value="CHLORIDE CHANNEL PROTEIN"/>
    <property type="match status" value="1"/>
</dbReference>
<keyword evidence="4 8" id="KW-1133">Transmembrane helix</keyword>
<dbReference type="PRINTS" id="PR00762">
    <property type="entry name" value="CLCHANNEL"/>
</dbReference>
<evidence type="ECO:0000256" key="6">
    <source>
        <dbReference type="ARBA" id="ARBA00023136"/>
    </source>
</evidence>
<feature type="transmembrane region" description="Helical" evidence="8">
    <location>
        <begin position="103"/>
        <end position="125"/>
    </location>
</feature>
<name>A0ABP4UAC7_9MICO</name>
<keyword evidence="2" id="KW-0813">Transport</keyword>
<evidence type="ECO:0000256" key="2">
    <source>
        <dbReference type="ARBA" id="ARBA00022448"/>
    </source>
</evidence>
<evidence type="ECO:0000256" key="7">
    <source>
        <dbReference type="ARBA" id="ARBA00023214"/>
    </source>
</evidence>
<feature type="transmembrane region" description="Helical" evidence="8">
    <location>
        <begin position="58"/>
        <end position="82"/>
    </location>
</feature>
<evidence type="ECO:0000256" key="5">
    <source>
        <dbReference type="ARBA" id="ARBA00023065"/>
    </source>
</evidence>
<accession>A0ABP4UAC7</accession>
<evidence type="ECO:0000313" key="10">
    <source>
        <dbReference type="Proteomes" id="UP001501690"/>
    </source>
</evidence>
<reference evidence="10" key="1">
    <citation type="journal article" date="2019" name="Int. J. Syst. Evol. Microbiol.">
        <title>The Global Catalogue of Microorganisms (GCM) 10K type strain sequencing project: providing services to taxonomists for standard genome sequencing and annotation.</title>
        <authorList>
            <consortium name="The Broad Institute Genomics Platform"/>
            <consortium name="The Broad Institute Genome Sequencing Center for Infectious Disease"/>
            <person name="Wu L."/>
            <person name="Ma J."/>
        </authorList>
    </citation>
    <scope>NUCLEOTIDE SEQUENCE [LARGE SCALE GENOMIC DNA]</scope>
    <source>
        <strain evidence="10">JCM 15577</strain>
    </source>
</reference>
<keyword evidence="3 8" id="KW-0812">Transmembrane</keyword>
<proteinExistence type="predicted"/>
<dbReference type="Proteomes" id="UP001501690">
    <property type="component" value="Unassembled WGS sequence"/>
</dbReference>
<keyword evidence="5" id="KW-0406">Ion transport</keyword>
<dbReference type="RefSeq" id="WP_344072061.1">
    <property type="nucleotide sequence ID" value="NZ_BAAAPL010000002.1"/>
</dbReference>
<dbReference type="CDD" id="cd01031">
    <property type="entry name" value="EriC"/>
    <property type="match status" value="1"/>
</dbReference>
<dbReference type="Pfam" id="PF00654">
    <property type="entry name" value="Voltage_CLC"/>
    <property type="match status" value="1"/>
</dbReference>
<dbReference type="PANTHER" id="PTHR45711">
    <property type="entry name" value="CHLORIDE CHANNEL PROTEIN"/>
    <property type="match status" value="1"/>
</dbReference>
<protein>
    <submittedName>
        <fullName evidence="9">ClC family H(+)/Cl(-) exchange transporter</fullName>
    </submittedName>
</protein>
<organism evidence="9 10">
    <name type="scientific">Microbacterium sediminicola</name>
    <dbReference type="NCBI Taxonomy" id="415210"/>
    <lineage>
        <taxon>Bacteria</taxon>
        <taxon>Bacillati</taxon>
        <taxon>Actinomycetota</taxon>
        <taxon>Actinomycetes</taxon>
        <taxon>Micrococcales</taxon>
        <taxon>Microbacteriaceae</taxon>
        <taxon>Microbacterium</taxon>
    </lineage>
</organism>
<evidence type="ECO:0000256" key="4">
    <source>
        <dbReference type="ARBA" id="ARBA00022989"/>
    </source>
</evidence>
<feature type="transmembrane region" description="Helical" evidence="8">
    <location>
        <begin position="330"/>
        <end position="354"/>
    </location>
</feature>
<dbReference type="InterPro" id="IPR001807">
    <property type="entry name" value="ClC"/>
</dbReference>
<comment type="caution">
    <text evidence="9">The sequence shown here is derived from an EMBL/GenBank/DDBJ whole genome shotgun (WGS) entry which is preliminary data.</text>
</comment>
<feature type="transmembrane region" description="Helical" evidence="8">
    <location>
        <begin position="12"/>
        <end position="38"/>
    </location>
</feature>
<keyword evidence="6 8" id="KW-0472">Membrane</keyword>
<dbReference type="SUPFAM" id="SSF81340">
    <property type="entry name" value="Clc chloride channel"/>
    <property type="match status" value="1"/>
</dbReference>
<gene>
    <name evidence="9" type="ORF">GCM10009808_19610</name>
</gene>
<dbReference type="InterPro" id="IPR014743">
    <property type="entry name" value="Cl-channel_core"/>
</dbReference>
<evidence type="ECO:0000313" key="9">
    <source>
        <dbReference type="EMBL" id="GAA1701674.1"/>
    </source>
</evidence>
<keyword evidence="10" id="KW-1185">Reference proteome</keyword>
<feature type="transmembrane region" description="Helical" evidence="8">
    <location>
        <begin position="266"/>
        <end position="282"/>
    </location>
</feature>
<evidence type="ECO:0000256" key="8">
    <source>
        <dbReference type="SAM" id="Phobius"/>
    </source>
</evidence>
<feature type="transmembrane region" description="Helical" evidence="8">
    <location>
        <begin position="226"/>
        <end position="246"/>
    </location>
</feature>
<feature type="transmembrane region" description="Helical" evidence="8">
    <location>
        <begin position="385"/>
        <end position="415"/>
    </location>
</feature>